<evidence type="ECO:0000313" key="5">
    <source>
        <dbReference type="EMBL" id="MBP1938106.1"/>
    </source>
</evidence>
<keyword evidence="6" id="KW-1185">Reference proteome</keyword>
<keyword evidence="1" id="KW-0805">Transcription regulation</keyword>
<dbReference type="Proteomes" id="UP001519273">
    <property type="component" value="Unassembled WGS sequence"/>
</dbReference>
<dbReference type="RefSeq" id="WP_415640012.1">
    <property type="nucleotide sequence ID" value="NZ_CBCRVE010000004.1"/>
</dbReference>
<sequence>MSDRDNKTTRHQFRDQQMNCHEELTISIISGKWKIDIIYYLEMEGTLRFNEFRKKFPKLSHKVLTQQLRELETDGIVHRKVYTEIPPRVEYSLTPRGQSLLPILRLINEWGHDHLSYYVEKDKQTEQ</sequence>
<gene>
    <name evidence="5" type="ORF">J2Z20_003024</name>
</gene>
<keyword evidence="3" id="KW-0804">Transcription</keyword>
<evidence type="ECO:0000259" key="4">
    <source>
        <dbReference type="PROSITE" id="PS51118"/>
    </source>
</evidence>
<dbReference type="Pfam" id="PF01638">
    <property type="entry name" value="HxlR"/>
    <property type="match status" value="1"/>
</dbReference>
<evidence type="ECO:0000256" key="3">
    <source>
        <dbReference type="ARBA" id="ARBA00023163"/>
    </source>
</evidence>
<comment type="caution">
    <text evidence="5">The sequence shown here is derived from an EMBL/GenBank/DDBJ whole genome shotgun (WGS) entry which is preliminary data.</text>
</comment>
<proteinExistence type="predicted"/>
<keyword evidence="2 5" id="KW-0238">DNA-binding</keyword>
<dbReference type="InterPro" id="IPR036390">
    <property type="entry name" value="WH_DNA-bd_sf"/>
</dbReference>
<dbReference type="Gene3D" id="1.10.10.10">
    <property type="entry name" value="Winged helix-like DNA-binding domain superfamily/Winged helix DNA-binding domain"/>
    <property type="match status" value="1"/>
</dbReference>
<organism evidence="5 6">
    <name type="scientific">Paenibacillus sediminis</name>
    <dbReference type="NCBI Taxonomy" id="664909"/>
    <lineage>
        <taxon>Bacteria</taxon>
        <taxon>Bacillati</taxon>
        <taxon>Bacillota</taxon>
        <taxon>Bacilli</taxon>
        <taxon>Bacillales</taxon>
        <taxon>Paenibacillaceae</taxon>
        <taxon>Paenibacillus</taxon>
    </lineage>
</organism>
<dbReference type="GO" id="GO:0003677">
    <property type="term" value="F:DNA binding"/>
    <property type="evidence" value="ECO:0007669"/>
    <property type="project" value="UniProtKB-KW"/>
</dbReference>
<name>A0ABS4H6J8_9BACL</name>
<dbReference type="EMBL" id="JAGGKP010000010">
    <property type="protein sequence ID" value="MBP1938106.1"/>
    <property type="molecule type" value="Genomic_DNA"/>
</dbReference>
<dbReference type="PROSITE" id="PS51118">
    <property type="entry name" value="HTH_HXLR"/>
    <property type="match status" value="1"/>
</dbReference>
<accession>A0ABS4H6J8</accession>
<evidence type="ECO:0000256" key="2">
    <source>
        <dbReference type="ARBA" id="ARBA00023125"/>
    </source>
</evidence>
<dbReference type="SUPFAM" id="SSF46785">
    <property type="entry name" value="Winged helix' DNA-binding domain"/>
    <property type="match status" value="1"/>
</dbReference>
<protein>
    <submittedName>
        <fullName evidence="5">DNA-binding HxlR family transcriptional regulator</fullName>
    </submittedName>
</protein>
<evidence type="ECO:0000313" key="6">
    <source>
        <dbReference type="Proteomes" id="UP001519273"/>
    </source>
</evidence>
<reference evidence="5 6" key="1">
    <citation type="submission" date="2021-03" db="EMBL/GenBank/DDBJ databases">
        <title>Genomic Encyclopedia of Type Strains, Phase IV (KMG-IV): sequencing the most valuable type-strain genomes for metagenomic binning, comparative biology and taxonomic classification.</title>
        <authorList>
            <person name="Goeker M."/>
        </authorList>
    </citation>
    <scope>NUCLEOTIDE SEQUENCE [LARGE SCALE GENOMIC DNA]</scope>
    <source>
        <strain evidence="5 6">DSM 23491</strain>
    </source>
</reference>
<evidence type="ECO:0000256" key="1">
    <source>
        <dbReference type="ARBA" id="ARBA00023015"/>
    </source>
</evidence>
<dbReference type="InterPro" id="IPR036388">
    <property type="entry name" value="WH-like_DNA-bd_sf"/>
</dbReference>
<feature type="domain" description="HTH hxlR-type" evidence="4">
    <location>
        <begin position="20"/>
        <end position="119"/>
    </location>
</feature>
<dbReference type="PANTHER" id="PTHR33204">
    <property type="entry name" value="TRANSCRIPTIONAL REGULATOR, MARR FAMILY"/>
    <property type="match status" value="1"/>
</dbReference>
<dbReference type="InterPro" id="IPR002577">
    <property type="entry name" value="HTH_HxlR"/>
</dbReference>
<dbReference type="PANTHER" id="PTHR33204:SF29">
    <property type="entry name" value="TRANSCRIPTIONAL REGULATOR"/>
    <property type="match status" value="1"/>
</dbReference>